<feature type="non-terminal residue" evidence="6">
    <location>
        <position position="1"/>
    </location>
</feature>
<keyword evidence="7" id="KW-1185">Reference proteome</keyword>
<dbReference type="Pfam" id="PF01798">
    <property type="entry name" value="Nop"/>
    <property type="match status" value="1"/>
</dbReference>
<evidence type="ECO:0000256" key="1">
    <source>
        <dbReference type="ARBA" id="ARBA00004123"/>
    </source>
</evidence>
<dbReference type="Gene3D" id="1.10.246.90">
    <property type="entry name" value="Nop domain"/>
    <property type="match status" value="1"/>
</dbReference>
<dbReference type="SUPFAM" id="SSF89124">
    <property type="entry name" value="Nop domain"/>
    <property type="match status" value="1"/>
</dbReference>
<dbReference type="GO" id="GO:0046540">
    <property type="term" value="C:U4/U6 x U5 tri-snRNP complex"/>
    <property type="evidence" value="ECO:0007669"/>
    <property type="project" value="InterPro"/>
</dbReference>
<comment type="subcellular location">
    <subcellularLocation>
        <location evidence="1">Nucleus</location>
    </subcellularLocation>
</comment>
<keyword evidence="3" id="KW-0687">Ribonucleoprotein</keyword>
<evidence type="ECO:0000313" key="7">
    <source>
        <dbReference type="Proteomes" id="UP000428333"/>
    </source>
</evidence>
<sequence>MGRIAPNLYAIVGSAVAAKLIVTAGGLSALANMPSCAVRLLGAKEINLAATMGASMDSVSECPAGNKGRALCDKIRKTIEKLQQLPPAKRPKPLQILDCKPKKKRGGRWLRRMKQRYEITSERKRKRANRMYFGRPKE</sequence>
<dbReference type="InterPro" id="IPR002687">
    <property type="entry name" value="Nop_dom"/>
</dbReference>
<protein>
    <recommendedName>
        <fullName evidence="5">Nop domain-containing protein</fullName>
    </recommendedName>
</protein>
<keyword evidence="4" id="KW-0472">Membrane</keyword>
<dbReference type="GO" id="GO:0071011">
    <property type="term" value="C:precatalytic spliceosome"/>
    <property type="evidence" value="ECO:0007669"/>
    <property type="project" value="TreeGrafter"/>
</dbReference>
<evidence type="ECO:0000256" key="2">
    <source>
        <dbReference type="ARBA" id="ARBA00023242"/>
    </source>
</evidence>
<accession>A0A6A4KZ04</accession>
<dbReference type="GO" id="GO:0005687">
    <property type="term" value="C:U4 snRNP"/>
    <property type="evidence" value="ECO:0007669"/>
    <property type="project" value="TreeGrafter"/>
</dbReference>
<evidence type="ECO:0000256" key="4">
    <source>
        <dbReference type="SAM" id="Phobius"/>
    </source>
</evidence>
<proteinExistence type="predicted"/>
<dbReference type="Proteomes" id="UP000428333">
    <property type="component" value="Linkage Group LG12"/>
</dbReference>
<dbReference type="InterPro" id="IPR027105">
    <property type="entry name" value="Prp31"/>
</dbReference>
<feature type="domain" description="Nop" evidence="5">
    <location>
        <begin position="4"/>
        <end position="138"/>
    </location>
</feature>
<dbReference type="GO" id="GO:0000244">
    <property type="term" value="P:spliceosomal tri-snRNP complex assembly"/>
    <property type="evidence" value="ECO:0007669"/>
    <property type="project" value="InterPro"/>
</dbReference>
<feature type="transmembrane region" description="Helical" evidence="4">
    <location>
        <begin position="7"/>
        <end position="31"/>
    </location>
</feature>
<evidence type="ECO:0000256" key="3">
    <source>
        <dbReference type="ARBA" id="ARBA00023274"/>
    </source>
</evidence>
<organism evidence="6 7">
    <name type="scientific">Rhododendron williamsianum</name>
    <dbReference type="NCBI Taxonomy" id="262921"/>
    <lineage>
        <taxon>Eukaryota</taxon>
        <taxon>Viridiplantae</taxon>
        <taxon>Streptophyta</taxon>
        <taxon>Embryophyta</taxon>
        <taxon>Tracheophyta</taxon>
        <taxon>Spermatophyta</taxon>
        <taxon>Magnoliopsida</taxon>
        <taxon>eudicotyledons</taxon>
        <taxon>Gunneridae</taxon>
        <taxon>Pentapetalae</taxon>
        <taxon>asterids</taxon>
        <taxon>Ericales</taxon>
        <taxon>Ericaceae</taxon>
        <taxon>Ericoideae</taxon>
        <taxon>Rhodoreae</taxon>
        <taxon>Rhododendron</taxon>
    </lineage>
</organism>
<dbReference type="InterPro" id="IPR019175">
    <property type="entry name" value="Prp31_C"/>
</dbReference>
<dbReference type="Pfam" id="PF09785">
    <property type="entry name" value="Prp31_C"/>
    <property type="match status" value="1"/>
</dbReference>
<name>A0A6A4KZ04_9ERIC</name>
<keyword evidence="4" id="KW-1133">Transmembrane helix</keyword>
<dbReference type="InterPro" id="IPR042239">
    <property type="entry name" value="Nop_C"/>
</dbReference>
<dbReference type="PROSITE" id="PS51358">
    <property type="entry name" value="NOP"/>
    <property type="match status" value="1"/>
</dbReference>
<evidence type="ECO:0000313" key="6">
    <source>
        <dbReference type="EMBL" id="KAE9447928.1"/>
    </source>
</evidence>
<dbReference type="AlphaFoldDB" id="A0A6A4KZ04"/>
<gene>
    <name evidence="6" type="ORF">C3L33_20168</name>
</gene>
<dbReference type="PANTHER" id="PTHR13904:SF0">
    <property type="entry name" value="U4_U6 SMALL NUCLEAR RIBONUCLEOPROTEIN PRP31"/>
    <property type="match status" value="1"/>
</dbReference>
<dbReference type="PANTHER" id="PTHR13904">
    <property type="entry name" value="PRE-MRNA SPLICING FACTOR PRP31"/>
    <property type="match status" value="1"/>
</dbReference>
<reference evidence="6 7" key="1">
    <citation type="journal article" date="2019" name="Genome Biol. Evol.">
        <title>The Rhododendron genome and chromosomal organization provide insight into shared whole-genome duplications across the heath family (Ericaceae).</title>
        <authorList>
            <person name="Soza V.L."/>
            <person name="Lindsley D."/>
            <person name="Waalkes A."/>
            <person name="Ramage E."/>
            <person name="Patwardhan R.P."/>
            <person name="Burton J.N."/>
            <person name="Adey A."/>
            <person name="Kumar A."/>
            <person name="Qiu R."/>
            <person name="Shendure J."/>
            <person name="Hall B."/>
        </authorList>
    </citation>
    <scope>NUCLEOTIDE SEQUENCE [LARGE SCALE GENOMIC DNA]</scope>
    <source>
        <strain evidence="6">RSF 1966-606</strain>
    </source>
</reference>
<keyword evidence="2" id="KW-0539">Nucleus</keyword>
<dbReference type="InterPro" id="IPR036070">
    <property type="entry name" value="Nop_dom_sf"/>
</dbReference>
<dbReference type="OrthoDB" id="4771285at2759"/>
<keyword evidence="4" id="KW-0812">Transmembrane</keyword>
<dbReference type="EMBL" id="QEFC01003471">
    <property type="protein sequence ID" value="KAE9447928.1"/>
    <property type="molecule type" value="Genomic_DNA"/>
</dbReference>
<comment type="caution">
    <text evidence="6">The sequence shown here is derived from an EMBL/GenBank/DDBJ whole genome shotgun (WGS) entry which is preliminary data.</text>
</comment>
<evidence type="ECO:0000259" key="5">
    <source>
        <dbReference type="PROSITE" id="PS51358"/>
    </source>
</evidence>